<evidence type="ECO:0000313" key="1">
    <source>
        <dbReference type="EMBL" id="GGY38087.1"/>
    </source>
</evidence>
<comment type="caution">
    <text evidence="1">The sequence shown here is derived from an EMBL/GenBank/DDBJ whole genome shotgun (WGS) entry which is preliminary data.</text>
</comment>
<keyword evidence="2" id="KW-1185">Reference proteome</keyword>
<organism evidence="1 2">
    <name type="scientific">Streptomyces djakartensis</name>
    <dbReference type="NCBI Taxonomy" id="68193"/>
    <lineage>
        <taxon>Bacteria</taxon>
        <taxon>Bacillati</taxon>
        <taxon>Actinomycetota</taxon>
        <taxon>Actinomycetes</taxon>
        <taxon>Kitasatosporales</taxon>
        <taxon>Streptomycetaceae</taxon>
        <taxon>Streptomyces</taxon>
    </lineage>
</organism>
<reference evidence="2" key="1">
    <citation type="journal article" date="2019" name="Int. J. Syst. Evol. Microbiol.">
        <title>The Global Catalogue of Microorganisms (GCM) 10K type strain sequencing project: providing services to taxonomists for standard genome sequencing and annotation.</title>
        <authorList>
            <consortium name="The Broad Institute Genomics Platform"/>
            <consortium name="The Broad Institute Genome Sequencing Center for Infectious Disease"/>
            <person name="Wu L."/>
            <person name="Ma J."/>
        </authorList>
    </citation>
    <scope>NUCLEOTIDE SEQUENCE [LARGE SCALE GENOMIC DNA]</scope>
    <source>
        <strain evidence="2">JCM 4957</strain>
    </source>
</reference>
<sequence>MLTSLRLFSRAPCTRITSWLSATCGPDDMAFVLVAMLIGLPLFYEPGSGGASVSGTAAGWARAY</sequence>
<dbReference type="EMBL" id="BMWE01000016">
    <property type="protein sequence ID" value="GGY38087.1"/>
    <property type="molecule type" value="Genomic_DNA"/>
</dbReference>
<name>A0ABQ3A6D0_9ACTN</name>
<evidence type="ECO:0000313" key="2">
    <source>
        <dbReference type="Proteomes" id="UP000653308"/>
    </source>
</evidence>
<gene>
    <name evidence="1" type="ORF">GCM10010384_51510</name>
</gene>
<proteinExistence type="predicted"/>
<accession>A0ABQ3A6D0</accession>
<dbReference type="Proteomes" id="UP000653308">
    <property type="component" value="Unassembled WGS sequence"/>
</dbReference>
<protein>
    <submittedName>
        <fullName evidence="1">Uncharacterized protein</fullName>
    </submittedName>
</protein>